<protein>
    <submittedName>
        <fullName evidence="2">Phosphotransferase family protein</fullName>
    </submittedName>
</protein>
<dbReference type="PANTHER" id="PTHR47829">
    <property type="entry name" value="HYDROLASE, PUTATIVE (AFU_ORTHOLOGUE AFUA_1G12880)-RELATED"/>
    <property type="match status" value="1"/>
</dbReference>
<dbReference type="RefSeq" id="WP_326837560.1">
    <property type="nucleotide sequence ID" value="NZ_CP142149.1"/>
</dbReference>
<reference evidence="2 3" key="1">
    <citation type="journal article" date="2015" name="Int. J. Syst. Evol. Microbiol.">
        <title>Amycolatopsis rhabdoformis sp. nov., an actinomycete isolated from a tropical forest soil.</title>
        <authorList>
            <person name="Souza W.R."/>
            <person name="Silva R.E."/>
            <person name="Goodfellow M."/>
            <person name="Busarakam K."/>
            <person name="Figueiro F.S."/>
            <person name="Ferreira D."/>
            <person name="Rodrigues-Filho E."/>
            <person name="Moraes L.A.B."/>
            <person name="Zucchi T.D."/>
        </authorList>
    </citation>
    <scope>NUCLEOTIDE SEQUENCE [LARGE SCALE GENOMIC DNA]</scope>
    <source>
        <strain evidence="2 3">NCIMB 14900</strain>
    </source>
</reference>
<dbReference type="Proteomes" id="UP001330812">
    <property type="component" value="Chromosome"/>
</dbReference>
<dbReference type="InterPro" id="IPR041726">
    <property type="entry name" value="ACAD10_11_N"/>
</dbReference>
<sequence>MSELPYGALTRPARLGPALAEATGDDRWLAHEAHLIAGGKSNLTFELSCAAGSLILRRPPTGHLLPKAHDMGREARVQRALYGSPVPVPRIVLEEREAGLLDVPFYVMEKVRGVVLRDELPPGYAQTAADRVALTDALVDGLAALHSVDPDEVGLTDYGRPTGFAARQVRTWTRQWDSARTHDVPAVTELAARLGKHAWTEPARPAIVHGDYRLDNCLFDETDPRRLAAVLDWELSTLGDPLADLGLLLFYWVQPGEPEPALTPALTSVAGFPTRDHVVARYAAASGADLGDLDAYLAFAHFKFAAIAQGIAARVAGGQMAGQDFGDLDAEVARIAQAGLDVFQQRS</sequence>
<evidence type="ECO:0000259" key="1">
    <source>
        <dbReference type="Pfam" id="PF01636"/>
    </source>
</evidence>
<dbReference type="PANTHER" id="PTHR47829:SF1">
    <property type="entry name" value="HAD FAMILY PHOSPHATASE"/>
    <property type="match status" value="1"/>
</dbReference>
<dbReference type="InterPro" id="IPR002575">
    <property type="entry name" value="Aminoglycoside_PTrfase"/>
</dbReference>
<dbReference type="InterPro" id="IPR011009">
    <property type="entry name" value="Kinase-like_dom_sf"/>
</dbReference>
<dbReference type="Gene3D" id="3.30.200.20">
    <property type="entry name" value="Phosphorylase Kinase, domain 1"/>
    <property type="match status" value="1"/>
</dbReference>
<accession>A0ABZ1IJY6</accession>
<dbReference type="Gene3D" id="3.90.1200.10">
    <property type="match status" value="1"/>
</dbReference>
<dbReference type="Pfam" id="PF01636">
    <property type="entry name" value="APH"/>
    <property type="match status" value="1"/>
</dbReference>
<name>A0ABZ1IJY6_9PSEU</name>
<keyword evidence="3" id="KW-1185">Reference proteome</keyword>
<dbReference type="SUPFAM" id="SSF56112">
    <property type="entry name" value="Protein kinase-like (PK-like)"/>
    <property type="match status" value="1"/>
</dbReference>
<dbReference type="InterPro" id="IPR052898">
    <property type="entry name" value="ACAD10-like"/>
</dbReference>
<organism evidence="2 3">
    <name type="scientific">Amycolatopsis rhabdoformis</name>
    <dbReference type="NCBI Taxonomy" id="1448059"/>
    <lineage>
        <taxon>Bacteria</taxon>
        <taxon>Bacillati</taxon>
        <taxon>Actinomycetota</taxon>
        <taxon>Actinomycetes</taxon>
        <taxon>Pseudonocardiales</taxon>
        <taxon>Pseudonocardiaceae</taxon>
        <taxon>Amycolatopsis</taxon>
    </lineage>
</organism>
<gene>
    <name evidence="2" type="ORF">VSH64_22165</name>
</gene>
<proteinExistence type="predicted"/>
<dbReference type="EMBL" id="CP142149">
    <property type="protein sequence ID" value="WSE34752.1"/>
    <property type="molecule type" value="Genomic_DNA"/>
</dbReference>
<feature type="domain" description="Aminoglycoside phosphotransferase" evidence="1">
    <location>
        <begin position="34"/>
        <end position="261"/>
    </location>
</feature>
<evidence type="ECO:0000313" key="2">
    <source>
        <dbReference type="EMBL" id="WSE34752.1"/>
    </source>
</evidence>
<dbReference type="CDD" id="cd05154">
    <property type="entry name" value="ACAD10_11_N-like"/>
    <property type="match status" value="1"/>
</dbReference>
<evidence type="ECO:0000313" key="3">
    <source>
        <dbReference type="Proteomes" id="UP001330812"/>
    </source>
</evidence>